<proteinExistence type="predicted"/>
<sequence length="496" mass="55090">MNWRKRMRNEPNFEIFRRGFSSRIEVAASLAGALKPSPDDFERLKKACLELEIIISEFGQGDVEDQYRAYHTAIAIFVLLAEWKHAIRNAEPDAQRFLSSAKLKASEVDKSLSFAADERLNTFLSQVEALKSLDELTAIQDQMKRWTLPLLLFANLLYRGFGGLRFSGFNGSSEEAEKLETTVAFLKFDIDGEPAKHWNYLKPGTSYDLTIEVRVSNWPKSASVLSLTPVTIDIREQNWLPSFRFEKPEGEGPFIFTGTGRAVLEVAHSFGSRPYEFLYAAEFDDTSNCRDVAIVGHRRLLLEGSDVASNPLTGFSNVDRHLLSVRNKLRTFPGLHSDDVANTMIVLSGLGNIAAQALKGGLFETGTSESQFQNKATEMLRNRSDIGEHLQGHPEAAGGITDLTFRDIPIELKVENSKVLFPKDFSKFFDQTAAYAIGLGKRIGVLSVLEASPKSAPVGVVENDIEVFVHKTGQSSISIVVVVVRGGFPKPSSYSR</sequence>
<gene>
    <name evidence="1" type="ORF">KI810_00580</name>
</gene>
<reference evidence="1 2" key="1">
    <citation type="submission" date="2021-05" db="EMBL/GenBank/DDBJ databases">
        <title>The draft genome of Geobacter luticola JCM 17780.</title>
        <authorList>
            <person name="Xu Z."/>
            <person name="Masuda Y."/>
            <person name="Itoh H."/>
            <person name="Senoo K."/>
        </authorList>
    </citation>
    <scope>NUCLEOTIDE SEQUENCE [LARGE SCALE GENOMIC DNA]</scope>
    <source>
        <strain evidence="1 2">JCM 17780</strain>
    </source>
</reference>
<keyword evidence="2" id="KW-1185">Reference proteome</keyword>
<dbReference type="Proteomes" id="UP000756860">
    <property type="component" value="Unassembled WGS sequence"/>
</dbReference>
<protein>
    <recommendedName>
        <fullName evidence="3">Restriction endonuclease</fullName>
    </recommendedName>
</protein>
<name>A0ABS5S833_9BACT</name>
<accession>A0ABS5S833</accession>
<comment type="caution">
    <text evidence="1">The sequence shown here is derived from an EMBL/GenBank/DDBJ whole genome shotgun (WGS) entry which is preliminary data.</text>
</comment>
<evidence type="ECO:0008006" key="3">
    <source>
        <dbReference type="Google" id="ProtNLM"/>
    </source>
</evidence>
<evidence type="ECO:0000313" key="1">
    <source>
        <dbReference type="EMBL" id="MBT0651538.1"/>
    </source>
</evidence>
<dbReference type="EMBL" id="JAHCVK010000001">
    <property type="protein sequence ID" value="MBT0651538.1"/>
    <property type="molecule type" value="Genomic_DNA"/>
</dbReference>
<dbReference type="RefSeq" id="WP_214173547.1">
    <property type="nucleotide sequence ID" value="NZ_JAHCVK010000001.1"/>
</dbReference>
<evidence type="ECO:0000313" key="2">
    <source>
        <dbReference type="Proteomes" id="UP000756860"/>
    </source>
</evidence>
<organism evidence="1 2">
    <name type="scientific">Geomobilimonas luticola</name>
    <dbReference type="NCBI Taxonomy" id="1114878"/>
    <lineage>
        <taxon>Bacteria</taxon>
        <taxon>Pseudomonadati</taxon>
        <taxon>Thermodesulfobacteriota</taxon>
        <taxon>Desulfuromonadia</taxon>
        <taxon>Geobacterales</taxon>
        <taxon>Geobacteraceae</taxon>
        <taxon>Geomobilimonas</taxon>
    </lineage>
</organism>